<dbReference type="InterPro" id="IPR006201">
    <property type="entry name" value="Neur_channel"/>
</dbReference>
<dbReference type="Pfam" id="PF02932">
    <property type="entry name" value="Neur_chan_memb"/>
    <property type="match status" value="1"/>
</dbReference>
<dbReference type="InterPro" id="IPR038050">
    <property type="entry name" value="Neuro_actylchol_rec"/>
</dbReference>
<feature type="domain" description="Neurotransmitter-gated ion-channel transmembrane" evidence="2">
    <location>
        <begin position="28"/>
        <end position="152"/>
    </location>
</feature>
<dbReference type="InterPro" id="IPR036719">
    <property type="entry name" value="Neuro-gated_channel_TM_sf"/>
</dbReference>
<dbReference type="GO" id="GO:0016020">
    <property type="term" value="C:membrane"/>
    <property type="evidence" value="ECO:0007669"/>
    <property type="project" value="InterPro"/>
</dbReference>
<dbReference type="GO" id="GO:0005254">
    <property type="term" value="F:chloride channel activity"/>
    <property type="evidence" value="ECO:0007669"/>
    <property type="project" value="UniProtKB-ARBA"/>
</dbReference>
<dbReference type="STRING" id="299467.A0A443SIU4"/>
<dbReference type="GO" id="GO:0099095">
    <property type="term" value="F:ligand-gated monoatomic anion channel activity"/>
    <property type="evidence" value="ECO:0007669"/>
    <property type="project" value="UniProtKB-ARBA"/>
</dbReference>
<protein>
    <submittedName>
        <fullName evidence="3">Glycine receptor subunit alpha-3-like protein</fullName>
    </submittedName>
</protein>
<keyword evidence="3" id="KW-0675">Receptor</keyword>
<dbReference type="Gene3D" id="1.20.58.390">
    <property type="entry name" value="Neurotransmitter-gated ion-channel transmembrane domain"/>
    <property type="match status" value="1"/>
</dbReference>
<dbReference type="GO" id="GO:0005230">
    <property type="term" value="F:extracellular ligand-gated monoatomic ion channel activity"/>
    <property type="evidence" value="ECO:0007669"/>
    <property type="project" value="UniProtKB-ARBA"/>
</dbReference>
<sequence length="224" mass="26151">MLSDYYSWLEVDFVFQRKLSHFIVAATIPTVIIVIVAYSSFWIGVETGPARFILTVTTFLTLTTQFAGLKSNLPPVSYITGLDIWMLGCMFFVFSAIIELAVVNYLDKKRKLKIEKRKQESEDRRRLMKVMRHEESKNLTSFPTLMCIDHALHTKIQHKEVKFSDNHTHNEIPSPFHLELNEIIRVTEPDKGIKVDCLMRVLYPLLFIIFNIVYWPLLLTQNLL</sequence>
<dbReference type="InterPro" id="IPR006028">
    <property type="entry name" value="GABAA/Glycine_rcpt"/>
</dbReference>
<dbReference type="EMBL" id="NCKV01002009">
    <property type="protein sequence ID" value="RWS27444.1"/>
    <property type="molecule type" value="Genomic_DNA"/>
</dbReference>
<proteinExistence type="predicted"/>
<evidence type="ECO:0000259" key="2">
    <source>
        <dbReference type="Pfam" id="PF02932"/>
    </source>
</evidence>
<keyword evidence="4" id="KW-1185">Reference proteome</keyword>
<keyword evidence="1" id="KW-0472">Membrane</keyword>
<evidence type="ECO:0000313" key="4">
    <source>
        <dbReference type="Proteomes" id="UP000288716"/>
    </source>
</evidence>
<feature type="transmembrane region" description="Helical" evidence="1">
    <location>
        <begin position="20"/>
        <end position="45"/>
    </location>
</feature>
<dbReference type="GO" id="GO:0004888">
    <property type="term" value="F:transmembrane signaling receptor activity"/>
    <property type="evidence" value="ECO:0007669"/>
    <property type="project" value="InterPro"/>
</dbReference>
<feature type="transmembrane region" description="Helical" evidence="1">
    <location>
        <begin position="52"/>
        <end position="69"/>
    </location>
</feature>
<dbReference type="Proteomes" id="UP000288716">
    <property type="component" value="Unassembled WGS sequence"/>
</dbReference>
<dbReference type="PANTHER" id="PTHR18945">
    <property type="entry name" value="NEUROTRANSMITTER GATED ION CHANNEL"/>
    <property type="match status" value="1"/>
</dbReference>
<keyword evidence="1" id="KW-1133">Transmembrane helix</keyword>
<feature type="transmembrane region" description="Helical" evidence="1">
    <location>
        <begin position="84"/>
        <end position="106"/>
    </location>
</feature>
<name>A0A443SIU4_9ACAR</name>
<evidence type="ECO:0000313" key="3">
    <source>
        <dbReference type="EMBL" id="RWS27444.1"/>
    </source>
</evidence>
<reference evidence="3 4" key="1">
    <citation type="journal article" date="2018" name="Gigascience">
        <title>Genomes of trombidid mites reveal novel predicted allergens and laterally-transferred genes associated with secondary metabolism.</title>
        <authorList>
            <person name="Dong X."/>
            <person name="Chaisiri K."/>
            <person name="Xia D."/>
            <person name="Armstrong S.D."/>
            <person name="Fang Y."/>
            <person name="Donnelly M.J."/>
            <person name="Kadowaki T."/>
            <person name="McGarry J.W."/>
            <person name="Darby A.C."/>
            <person name="Makepeace B.L."/>
        </authorList>
    </citation>
    <scope>NUCLEOTIDE SEQUENCE [LARGE SCALE GENOMIC DNA]</scope>
    <source>
        <strain evidence="3">UoL-UT</strain>
    </source>
</reference>
<dbReference type="AlphaFoldDB" id="A0A443SIU4"/>
<dbReference type="InterPro" id="IPR006029">
    <property type="entry name" value="Neurotrans-gated_channel_TM"/>
</dbReference>
<comment type="caution">
    <text evidence="3">The sequence shown here is derived from an EMBL/GenBank/DDBJ whole genome shotgun (WGS) entry which is preliminary data.</text>
</comment>
<organism evidence="3 4">
    <name type="scientific">Leptotrombidium deliense</name>
    <dbReference type="NCBI Taxonomy" id="299467"/>
    <lineage>
        <taxon>Eukaryota</taxon>
        <taxon>Metazoa</taxon>
        <taxon>Ecdysozoa</taxon>
        <taxon>Arthropoda</taxon>
        <taxon>Chelicerata</taxon>
        <taxon>Arachnida</taxon>
        <taxon>Acari</taxon>
        <taxon>Acariformes</taxon>
        <taxon>Trombidiformes</taxon>
        <taxon>Prostigmata</taxon>
        <taxon>Anystina</taxon>
        <taxon>Parasitengona</taxon>
        <taxon>Trombiculoidea</taxon>
        <taxon>Trombiculidae</taxon>
        <taxon>Leptotrombidium</taxon>
    </lineage>
</organism>
<accession>A0A443SIU4</accession>
<dbReference type="SUPFAM" id="SSF90112">
    <property type="entry name" value="Neurotransmitter-gated ion-channel transmembrane pore"/>
    <property type="match status" value="1"/>
</dbReference>
<dbReference type="PRINTS" id="PR00253">
    <property type="entry name" value="GABAARECEPTR"/>
</dbReference>
<dbReference type="OrthoDB" id="8175758at2759"/>
<dbReference type="VEuPathDB" id="VectorBase:LDEU004596"/>
<keyword evidence="1" id="KW-0812">Transmembrane</keyword>
<evidence type="ECO:0000256" key="1">
    <source>
        <dbReference type="SAM" id="Phobius"/>
    </source>
</evidence>
<gene>
    <name evidence="3" type="ORF">B4U80_06641</name>
</gene>
<feature type="transmembrane region" description="Helical" evidence="1">
    <location>
        <begin position="201"/>
        <end position="218"/>
    </location>
</feature>